<dbReference type="EMBL" id="KZ995442">
    <property type="protein sequence ID" value="RKO90662.1"/>
    <property type="molecule type" value="Genomic_DNA"/>
</dbReference>
<dbReference type="PANTHER" id="PTHR11562:SF17">
    <property type="entry name" value="RE54080P-RELATED"/>
    <property type="match status" value="1"/>
</dbReference>
<evidence type="ECO:0000313" key="9">
    <source>
        <dbReference type="Proteomes" id="UP000269721"/>
    </source>
</evidence>
<keyword evidence="4 6" id="KW-1133">Transmembrane helix</keyword>
<protein>
    <recommendedName>
        <fullName evidence="7">Cation efflux protein transmembrane domain-containing protein</fullName>
    </recommendedName>
</protein>
<keyword evidence="3" id="KW-0813">Transport</keyword>
<dbReference type="InterPro" id="IPR058533">
    <property type="entry name" value="Cation_efflux_TM"/>
</dbReference>
<feature type="transmembrane region" description="Helical" evidence="6">
    <location>
        <begin position="185"/>
        <end position="206"/>
    </location>
</feature>
<keyword evidence="2 6" id="KW-0812">Transmembrane</keyword>
<feature type="non-terminal residue" evidence="8">
    <location>
        <position position="1"/>
    </location>
</feature>
<feature type="transmembrane region" description="Helical" evidence="6">
    <location>
        <begin position="105"/>
        <end position="125"/>
    </location>
</feature>
<evidence type="ECO:0000256" key="6">
    <source>
        <dbReference type="SAM" id="Phobius"/>
    </source>
</evidence>
<feature type="non-terminal residue" evidence="8">
    <location>
        <position position="209"/>
    </location>
</feature>
<evidence type="ECO:0000313" key="8">
    <source>
        <dbReference type="EMBL" id="RKO90662.1"/>
    </source>
</evidence>
<feature type="transmembrane region" description="Helical" evidence="6">
    <location>
        <begin position="156"/>
        <end position="179"/>
    </location>
</feature>
<evidence type="ECO:0000259" key="7">
    <source>
        <dbReference type="Pfam" id="PF01545"/>
    </source>
</evidence>
<dbReference type="InterPro" id="IPR002524">
    <property type="entry name" value="Cation_efflux"/>
</dbReference>
<evidence type="ECO:0000256" key="4">
    <source>
        <dbReference type="ARBA" id="ARBA00022989"/>
    </source>
</evidence>
<dbReference type="GO" id="GO:0005385">
    <property type="term" value="F:zinc ion transmembrane transporter activity"/>
    <property type="evidence" value="ECO:0007669"/>
    <property type="project" value="TreeGrafter"/>
</dbReference>
<sequence>RRKLWLATTLCFAFFLVELAAGLYAGSLAILSDSFHLLSDIAGFAISLVALYLAQQPATARHSFGFHRAEIIGAIVSTFLIWMLTAVLVYEAIDRVRNPQPIDGPVMFGTALVGVFVNIILGLTLHGEHGHSHGEEEAGKILILLHCSMNINVQSAAIHVIGDLLSSIGVLIAASAIWINPDLTILDPICTFVFSVFVLATTIQLMSNS</sequence>
<dbReference type="PANTHER" id="PTHR11562">
    <property type="entry name" value="CATION EFFLUX PROTEIN/ ZINC TRANSPORTER"/>
    <property type="match status" value="1"/>
</dbReference>
<accession>A0A4P9WE53</accession>
<keyword evidence="3" id="KW-0864">Zinc transport</keyword>
<evidence type="ECO:0000256" key="3">
    <source>
        <dbReference type="ARBA" id="ARBA00022906"/>
    </source>
</evidence>
<dbReference type="Pfam" id="PF01545">
    <property type="entry name" value="Cation_efflux"/>
    <property type="match status" value="1"/>
</dbReference>
<feature type="transmembrane region" description="Helical" evidence="6">
    <location>
        <begin position="35"/>
        <end position="54"/>
    </location>
</feature>
<keyword evidence="3" id="KW-0406">Ion transport</keyword>
<dbReference type="InterPro" id="IPR027469">
    <property type="entry name" value="Cation_efflux_TMD_sf"/>
</dbReference>
<dbReference type="OrthoDB" id="9944568at2759"/>
<evidence type="ECO:0000256" key="2">
    <source>
        <dbReference type="ARBA" id="ARBA00022692"/>
    </source>
</evidence>
<evidence type="ECO:0000256" key="1">
    <source>
        <dbReference type="ARBA" id="ARBA00004141"/>
    </source>
</evidence>
<keyword evidence="5 6" id="KW-0472">Membrane</keyword>
<dbReference type="GO" id="GO:0005886">
    <property type="term" value="C:plasma membrane"/>
    <property type="evidence" value="ECO:0007669"/>
    <property type="project" value="TreeGrafter"/>
</dbReference>
<keyword evidence="3" id="KW-0862">Zinc</keyword>
<dbReference type="GO" id="GO:0030003">
    <property type="term" value="P:intracellular monoatomic cation homeostasis"/>
    <property type="evidence" value="ECO:0007669"/>
    <property type="project" value="UniProtKB-ARBA"/>
</dbReference>
<feature type="domain" description="Cation efflux protein transmembrane" evidence="7">
    <location>
        <begin position="4"/>
        <end position="208"/>
    </location>
</feature>
<dbReference type="Gene3D" id="1.20.1510.10">
    <property type="entry name" value="Cation efflux protein transmembrane domain"/>
    <property type="match status" value="1"/>
</dbReference>
<dbReference type="GO" id="GO:0098771">
    <property type="term" value="P:inorganic ion homeostasis"/>
    <property type="evidence" value="ECO:0007669"/>
    <property type="project" value="UniProtKB-ARBA"/>
</dbReference>
<dbReference type="Proteomes" id="UP000269721">
    <property type="component" value="Unassembled WGS sequence"/>
</dbReference>
<reference evidence="9" key="1">
    <citation type="journal article" date="2018" name="Nat. Microbiol.">
        <title>Leveraging single-cell genomics to expand the fungal tree of life.</title>
        <authorList>
            <person name="Ahrendt S.R."/>
            <person name="Quandt C.A."/>
            <person name="Ciobanu D."/>
            <person name="Clum A."/>
            <person name="Salamov A."/>
            <person name="Andreopoulos B."/>
            <person name="Cheng J.F."/>
            <person name="Woyke T."/>
            <person name="Pelin A."/>
            <person name="Henrissat B."/>
            <person name="Reynolds N.K."/>
            <person name="Benny G.L."/>
            <person name="Smith M.E."/>
            <person name="James T.Y."/>
            <person name="Grigoriev I.V."/>
        </authorList>
    </citation>
    <scope>NUCLEOTIDE SEQUENCE [LARGE SCALE GENOMIC DNA]</scope>
</reference>
<evidence type="ECO:0000256" key="5">
    <source>
        <dbReference type="ARBA" id="ARBA00023136"/>
    </source>
</evidence>
<dbReference type="AlphaFoldDB" id="A0A4P9WE53"/>
<organism evidence="8 9">
    <name type="scientific">Blyttiomyces helicus</name>
    <dbReference type="NCBI Taxonomy" id="388810"/>
    <lineage>
        <taxon>Eukaryota</taxon>
        <taxon>Fungi</taxon>
        <taxon>Fungi incertae sedis</taxon>
        <taxon>Chytridiomycota</taxon>
        <taxon>Chytridiomycota incertae sedis</taxon>
        <taxon>Chytridiomycetes</taxon>
        <taxon>Chytridiomycetes incertae sedis</taxon>
        <taxon>Blyttiomyces</taxon>
    </lineage>
</organism>
<dbReference type="NCBIfam" id="TIGR01297">
    <property type="entry name" value="CDF"/>
    <property type="match status" value="1"/>
</dbReference>
<keyword evidence="9" id="KW-1185">Reference proteome</keyword>
<gene>
    <name evidence="8" type="ORF">BDK51DRAFT_15297</name>
</gene>
<feature type="transmembrane region" description="Helical" evidence="6">
    <location>
        <begin position="74"/>
        <end position="93"/>
    </location>
</feature>
<dbReference type="SUPFAM" id="SSF161111">
    <property type="entry name" value="Cation efflux protein transmembrane domain-like"/>
    <property type="match status" value="1"/>
</dbReference>
<comment type="subcellular location">
    <subcellularLocation>
        <location evidence="1">Membrane</location>
        <topology evidence="1">Multi-pass membrane protein</topology>
    </subcellularLocation>
</comment>
<dbReference type="InterPro" id="IPR050681">
    <property type="entry name" value="CDF/SLC30A"/>
</dbReference>
<proteinExistence type="predicted"/>
<name>A0A4P9WE53_9FUNG</name>